<accession>A0A8K0TH91</accession>
<comment type="caution">
    <text evidence="2">The sequence shown here is derived from an EMBL/GenBank/DDBJ whole genome shotgun (WGS) entry which is preliminary data.</text>
</comment>
<protein>
    <submittedName>
        <fullName evidence="2">Uncharacterized protein</fullName>
    </submittedName>
</protein>
<evidence type="ECO:0000256" key="1">
    <source>
        <dbReference type="SAM" id="MobiDB-lite"/>
    </source>
</evidence>
<feature type="region of interest" description="Disordered" evidence="1">
    <location>
        <begin position="1"/>
        <end position="59"/>
    </location>
</feature>
<dbReference type="AlphaFoldDB" id="A0A8K0TH91"/>
<evidence type="ECO:0000313" key="2">
    <source>
        <dbReference type="EMBL" id="KAH7363605.1"/>
    </source>
</evidence>
<gene>
    <name evidence="2" type="ORF">B0T11DRAFT_298841</name>
</gene>
<keyword evidence="3" id="KW-1185">Reference proteome</keyword>
<sequence length="231" mass="25609">MAVSQQDPAIPGNTGDFPTLIDDSDEGSGSSSDNGGGLFDIDEDGKSKNDTIRPASESCQAAPRLENRYSGQGTVEASISGCSDAVNATDSEDLHPNNAPYAAEQLRSIILPEPMFSQSFKSPEELQKLVGLHKRNEKTADTNHGHRRREKHRQQIYHICRQAELTWNRLKYVKYVQRRRWHIDCQPPEKYAEVAHPRTCIDASMHASIHSFAIAEAGLKLPRRIGSSVSS</sequence>
<evidence type="ECO:0000313" key="3">
    <source>
        <dbReference type="Proteomes" id="UP000813385"/>
    </source>
</evidence>
<organism evidence="2 3">
    <name type="scientific">Plectosphaerella cucumerina</name>
    <dbReference type="NCBI Taxonomy" id="40658"/>
    <lineage>
        <taxon>Eukaryota</taxon>
        <taxon>Fungi</taxon>
        <taxon>Dikarya</taxon>
        <taxon>Ascomycota</taxon>
        <taxon>Pezizomycotina</taxon>
        <taxon>Sordariomycetes</taxon>
        <taxon>Hypocreomycetidae</taxon>
        <taxon>Glomerellales</taxon>
        <taxon>Plectosphaerellaceae</taxon>
        <taxon>Plectosphaerella</taxon>
    </lineage>
</organism>
<proteinExistence type="predicted"/>
<reference evidence="2" key="1">
    <citation type="journal article" date="2021" name="Nat. Commun.">
        <title>Genetic determinants of endophytism in the Arabidopsis root mycobiome.</title>
        <authorList>
            <person name="Mesny F."/>
            <person name="Miyauchi S."/>
            <person name="Thiergart T."/>
            <person name="Pickel B."/>
            <person name="Atanasova L."/>
            <person name="Karlsson M."/>
            <person name="Huettel B."/>
            <person name="Barry K.W."/>
            <person name="Haridas S."/>
            <person name="Chen C."/>
            <person name="Bauer D."/>
            <person name="Andreopoulos W."/>
            <person name="Pangilinan J."/>
            <person name="LaButti K."/>
            <person name="Riley R."/>
            <person name="Lipzen A."/>
            <person name="Clum A."/>
            <person name="Drula E."/>
            <person name="Henrissat B."/>
            <person name="Kohler A."/>
            <person name="Grigoriev I.V."/>
            <person name="Martin F.M."/>
            <person name="Hacquard S."/>
        </authorList>
    </citation>
    <scope>NUCLEOTIDE SEQUENCE</scope>
    <source>
        <strain evidence="2">MPI-CAGE-AT-0016</strain>
    </source>
</reference>
<dbReference type="EMBL" id="JAGPXD010000003">
    <property type="protein sequence ID" value="KAH7363605.1"/>
    <property type="molecule type" value="Genomic_DNA"/>
</dbReference>
<dbReference type="Proteomes" id="UP000813385">
    <property type="component" value="Unassembled WGS sequence"/>
</dbReference>
<name>A0A8K0TH91_9PEZI</name>